<dbReference type="PROSITE" id="PS50142">
    <property type="entry name" value="RNASE_3_2"/>
    <property type="match status" value="1"/>
</dbReference>
<dbReference type="EMBL" id="KV878399">
    <property type="protein sequence ID" value="OJJ41999.1"/>
    <property type="molecule type" value="Genomic_DNA"/>
</dbReference>
<keyword evidence="5" id="KW-1185">Reference proteome</keyword>
<dbReference type="Pfam" id="PF00636">
    <property type="entry name" value="Ribonuclease_3"/>
    <property type="match status" value="1"/>
</dbReference>
<dbReference type="GO" id="GO:0034475">
    <property type="term" value="P:U4 snRNA 3'-end processing"/>
    <property type="evidence" value="ECO:0007669"/>
    <property type="project" value="TreeGrafter"/>
</dbReference>
<dbReference type="SUPFAM" id="SSF69065">
    <property type="entry name" value="RNase III domain-like"/>
    <property type="match status" value="1"/>
</dbReference>
<evidence type="ECO:0000313" key="5">
    <source>
        <dbReference type="Proteomes" id="UP000184188"/>
    </source>
</evidence>
<name>A0A1L9S4C3_9EURO</name>
<accession>A0A1L9S4C3</accession>
<dbReference type="Gene3D" id="1.10.1520.10">
    <property type="entry name" value="Ribonuclease III domain"/>
    <property type="match status" value="1"/>
</dbReference>
<dbReference type="GO" id="GO:0004525">
    <property type="term" value="F:ribonuclease III activity"/>
    <property type="evidence" value="ECO:0007669"/>
    <property type="project" value="InterPro"/>
</dbReference>
<dbReference type="GO" id="GO:0003723">
    <property type="term" value="F:RNA binding"/>
    <property type="evidence" value="ECO:0007669"/>
    <property type="project" value="UniProtKB-KW"/>
</dbReference>
<keyword evidence="1" id="KW-0694">RNA-binding</keyword>
<dbReference type="CDD" id="cd00593">
    <property type="entry name" value="RIBOc"/>
    <property type="match status" value="1"/>
</dbReference>
<evidence type="ECO:0000256" key="1">
    <source>
        <dbReference type="ARBA" id="ARBA00022884"/>
    </source>
</evidence>
<dbReference type="AlphaFoldDB" id="A0A1L9S4C3"/>
<organism evidence="4 5">
    <name type="scientific">Penicilliopsis zonata CBS 506.65</name>
    <dbReference type="NCBI Taxonomy" id="1073090"/>
    <lineage>
        <taxon>Eukaryota</taxon>
        <taxon>Fungi</taxon>
        <taxon>Dikarya</taxon>
        <taxon>Ascomycota</taxon>
        <taxon>Pezizomycotina</taxon>
        <taxon>Eurotiomycetes</taxon>
        <taxon>Eurotiomycetidae</taxon>
        <taxon>Eurotiales</taxon>
        <taxon>Aspergillaceae</taxon>
        <taxon>Penicilliopsis</taxon>
    </lineage>
</organism>
<dbReference type="SMART" id="SM00535">
    <property type="entry name" value="RIBOc"/>
    <property type="match status" value="1"/>
</dbReference>
<dbReference type="PANTHER" id="PTHR11207:SF0">
    <property type="entry name" value="RIBONUCLEASE 3"/>
    <property type="match status" value="1"/>
</dbReference>
<feature type="compositionally biased region" description="Basic and acidic residues" evidence="2">
    <location>
        <begin position="9"/>
        <end position="19"/>
    </location>
</feature>
<proteinExistence type="predicted"/>
<reference evidence="5" key="1">
    <citation type="journal article" date="2017" name="Genome Biol.">
        <title>Comparative genomics reveals high biological diversity and specific adaptations in the industrially and medically important fungal genus Aspergillus.</title>
        <authorList>
            <person name="de Vries R.P."/>
            <person name="Riley R."/>
            <person name="Wiebenga A."/>
            <person name="Aguilar-Osorio G."/>
            <person name="Amillis S."/>
            <person name="Uchima C.A."/>
            <person name="Anderluh G."/>
            <person name="Asadollahi M."/>
            <person name="Askin M."/>
            <person name="Barry K."/>
            <person name="Battaglia E."/>
            <person name="Bayram O."/>
            <person name="Benocci T."/>
            <person name="Braus-Stromeyer S.A."/>
            <person name="Caldana C."/>
            <person name="Canovas D."/>
            <person name="Cerqueira G.C."/>
            <person name="Chen F."/>
            <person name="Chen W."/>
            <person name="Choi C."/>
            <person name="Clum A."/>
            <person name="Dos Santos R.A."/>
            <person name="Damasio A.R."/>
            <person name="Diallinas G."/>
            <person name="Emri T."/>
            <person name="Fekete E."/>
            <person name="Flipphi M."/>
            <person name="Freyberg S."/>
            <person name="Gallo A."/>
            <person name="Gournas C."/>
            <person name="Habgood R."/>
            <person name="Hainaut M."/>
            <person name="Harispe M.L."/>
            <person name="Henrissat B."/>
            <person name="Hilden K.S."/>
            <person name="Hope R."/>
            <person name="Hossain A."/>
            <person name="Karabika E."/>
            <person name="Karaffa L."/>
            <person name="Karanyi Z."/>
            <person name="Krasevec N."/>
            <person name="Kuo A."/>
            <person name="Kusch H."/>
            <person name="LaButti K."/>
            <person name="Lagendijk E.L."/>
            <person name="Lapidus A."/>
            <person name="Levasseur A."/>
            <person name="Lindquist E."/>
            <person name="Lipzen A."/>
            <person name="Logrieco A.F."/>
            <person name="MacCabe A."/>
            <person name="Maekelae M.R."/>
            <person name="Malavazi I."/>
            <person name="Melin P."/>
            <person name="Meyer V."/>
            <person name="Mielnichuk N."/>
            <person name="Miskei M."/>
            <person name="Molnar A.P."/>
            <person name="Mule G."/>
            <person name="Ngan C.Y."/>
            <person name="Orejas M."/>
            <person name="Orosz E."/>
            <person name="Ouedraogo J.P."/>
            <person name="Overkamp K.M."/>
            <person name="Park H.-S."/>
            <person name="Perrone G."/>
            <person name="Piumi F."/>
            <person name="Punt P.J."/>
            <person name="Ram A.F."/>
            <person name="Ramon A."/>
            <person name="Rauscher S."/>
            <person name="Record E."/>
            <person name="Riano-Pachon D.M."/>
            <person name="Robert V."/>
            <person name="Roehrig J."/>
            <person name="Ruller R."/>
            <person name="Salamov A."/>
            <person name="Salih N.S."/>
            <person name="Samson R.A."/>
            <person name="Sandor E."/>
            <person name="Sanguinetti M."/>
            <person name="Schuetze T."/>
            <person name="Sepcic K."/>
            <person name="Shelest E."/>
            <person name="Sherlock G."/>
            <person name="Sophianopoulou V."/>
            <person name="Squina F.M."/>
            <person name="Sun H."/>
            <person name="Susca A."/>
            <person name="Todd R.B."/>
            <person name="Tsang A."/>
            <person name="Unkles S.E."/>
            <person name="van de Wiele N."/>
            <person name="van Rossen-Uffink D."/>
            <person name="Oliveira J.V."/>
            <person name="Vesth T.C."/>
            <person name="Visser J."/>
            <person name="Yu J.-H."/>
            <person name="Zhou M."/>
            <person name="Andersen M.R."/>
            <person name="Archer D.B."/>
            <person name="Baker S.E."/>
            <person name="Benoit I."/>
            <person name="Brakhage A.A."/>
            <person name="Braus G.H."/>
            <person name="Fischer R."/>
            <person name="Frisvad J.C."/>
            <person name="Goldman G.H."/>
            <person name="Houbraken J."/>
            <person name="Oakley B."/>
            <person name="Pocsi I."/>
            <person name="Scazzocchio C."/>
            <person name="Seiboth B."/>
            <person name="vanKuyk P.A."/>
            <person name="Wortman J."/>
            <person name="Dyer P.S."/>
            <person name="Grigoriev I.V."/>
        </authorList>
    </citation>
    <scope>NUCLEOTIDE SEQUENCE [LARGE SCALE GENOMIC DNA]</scope>
    <source>
        <strain evidence="5">CBS 506.65</strain>
    </source>
</reference>
<dbReference type="GeneID" id="34607933"/>
<dbReference type="Proteomes" id="UP000184188">
    <property type="component" value="Unassembled WGS sequence"/>
</dbReference>
<feature type="region of interest" description="Disordered" evidence="2">
    <location>
        <begin position="1"/>
        <end position="40"/>
    </location>
</feature>
<dbReference type="GO" id="GO:0006369">
    <property type="term" value="P:termination of RNA polymerase II transcription"/>
    <property type="evidence" value="ECO:0007669"/>
    <property type="project" value="TreeGrafter"/>
</dbReference>
<dbReference type="STRING" id="1073090.A0A1L9S4C3"/>
<dbReference type="InterPro" id="IPR036389">
    <property type="entry name" value="RNase_III_sf"/>
</dbReference>
<dbReference type="Gene3D" id="3.30.160.20">
    <property type="match status" value="1"/>
</dbReference>
<dbReference type="GO" id="GO:0006364">
    <property type="term" value="P:rRNA processing"/>
    <property type="evidence" value="ECO:0007669"/>
    <property type="project" value="TreeGrafter"/>
</dbReference>
<gene>
    <name evidence="4" type="ORF">ASPZODRAFT_126258</name>
</gene>
<dbReference type="PANTHER" id="PTHR11207">
    <property type="entry name" value="RIBONUCLEASE III"/>
    <property type="match status" value="1"/>
</dbReference>
<evidence type="ECO:0000259" key="3">
    <source>
        <dbReference type="PROSITE" id="PS50142"/>
    </source>
</evidence>
<dbReference type="GO" id="GO:0005654">
    <property type="term" value="C:nucleoplasm"/>
    <property type="evidence" value="ECO:0007669"/>
    <property type="project" value="TreeGrafter"/>
</dbReference>
<dbReference type="VEuPathDB" id="FungiDB:ASPZODRAFT_126258"/>
<sequence length="359" mass="39756">MKLKRKTGSLKDDLPDSRSQKKSRQNTEQHVGPQGNLSSESALEQELDILKHALQEFMDKETFVEQCLGRSGPDVLRAVHALNKAINQPNLLSPSIPAFPDNQVARKEASAIPSNRKGDGLPTLPYITDPSLRSSVFTHPGVNSKPDCNYDRLEVLGDAYIELIATKMVWNRFPNLSSGRISQIREALVKNETLSSYADLYGFIRQARIPRDYFAQPKRLTKTKSDIFEAYVAAIVLSDQTNGHSIAEAWLSELWMPKIEMFGGEKCDLRAKESLAQKVMGRNISLSYIDERPPLQLDNNGQTFFVGVYLTGWGWTNKHLGSGEGRSKTIAGNAAAKAALDNKPLIDEIVLAKAASLSS</sequence>
<dbReference type="InterPro" id="IPR000999">
    <property type="entry name" value="RNase_III_dom"/>
</dbReference>
<dbReference type="SUPFAM" id="SSF54768">
    <property type="entry name" value="dsRNA-binding domain-like"/>
    <property type="match status" value="1"/>
</dbReference>
<protein>
    <recommendedName>
        <fullName evidence="3">RNase III domain-containing protein</fullName>
    </recommendedName>
</protein>
<evidence type="ECO:0000256" key="2">
    <source>
        <dbReference type="SAM" id="MobiDB-lite"/>
    </source>
</evidence>
<evidence type="ECO:0000313" key="4">
    <source>
        <dbReference type="EMBL" id="OJJ41999.1"/>
    </source>
</evidence>
<dbReference type="RefSeq" id="XP_022576509.1">
    <property type="nucleotide sequence ID" value="XM_022721468.1"/>
</dbReference>
<dbReference type="OrthoDB" id="2392202at2759"/>
<feature type="domain" description="RNase III" evidence="3">
    <location>
        <begin position="127"/>
        <end position="240"/>
    </location>
</feature>